<feature type="signal peptide" evidence="1">
    <location>
        <begin position="1"/>
        <end position="21"/>
    </location>
</feature>
<dbReference type="PANTHER" id="PTHR43283">
    <property type="entry name" value="BETA-LACTAMASE-RELATED"/>
    <property type="match status" value="1"/>
</dbReference>
<organism evidence="3 4">
    <name type="scientific">Tenuifilum thalassicum</name>
    <dbReference type="NCBI Taxonomy" id="2590900"/>
    <lineage>
        <taxon>Bacteria</taxon>
        <taxon>Pseudomonadati</taxon>
        <taxon>Bacteroidota</taxon>
        <taxon>Bacteroidia</taxon>
        <taxon>Bacteroidales</taxon>
        <taxon>Tenuifilaceae</taxon>
        <taxon>Tenuifilum</taxon>
    </lineage>
</organism>
<dbReference type="Gene3D" id="3.40.710.10">
    <property type="entry name" value="DD-peptidase/beta-lactamase superfamily"/>
    <property type="match status" value="1"/>
</dbReference>
<dbReference type="Pfam" id="PF00144">
    <property type="entry name" value="Beta-lactamase"/>
    <property type="match status" value="1"/>
</dbReference>
<feature type="domain" description="Beta-lactamase-related" evidence="2">
    <location>
        <begin position="42"/>
        <end position="323"/>
    </location>
</feature>
<dbReference type="PANTHER" id="PTHR43283:SF7">
    <property type="entry name" value="BETA-LACTAMASE-RELATED DOMAIN-CONTAINING PROTEIN"/>
    <property type="match status" value="1"/>
</dbReference>
<feature type="chain" id="PRO_5029696249" evidence="1">
    <location>
        <begin position="22"/>
        <end position="344"/>
    </location>
</feature>
<dbReference type="RefSeq" id="WP_173074925.1">
    <property type="nucleotide sequence ID" value="NZ_CP041345.1"/>
</dbReference>
<accession>A0A7D4BKN4</accession>
<proteinExistence type="predicted"/>
<dbReference type="InterPro" id="IPR001466">
    <property type="entry name" value="Beta-lactam-related"/>
</dbReference>
<dbReference type="InterPro" id="IPR012338">
    <property type="entry name" value="Beta-lactam/transpept-like"/>
</dbReference>
<name>A0A7D4BKN4_9BACT</name>
<dbReference type="AlphaFoldDB" id="A0A7D4BKN4"/>
<evidence type="ECO:0000256" key="1">
    <source>
        <dbReference type="SAM" id="SignalP"/>
    </source>
</evidence>
<evidence type="ECO:0000313" key="4">
    <source>
        <dbReference type="Proteomes" id="UP000500961"/>
    </source>
</evidence>
<dbReference type="GO" id="GO:0016787">
    <property type="term" value="F:hydrolase activity"/>
    <property type="evidence" value="ECO:0007669"/>
    <property type="project" value="UniProtKB-KW"/>
</dbReference>
<dbReference type="Proteomes" id="UP000500961">
    <property type="component" value="Chromosome"/>
</dbReference>
<dbReference type="KEGG" id="ttz:FHG85_08610"/>
<keyword evidence="3" id="KW-0378">Hydrolase</keyword>
<sequence>MRNSLLMLLFFGFVQASYAFAGINGISFYKKFSDIDKDIRNDQYGKVSAIVVINSKGQKLFEQYYGFTNKYTLNQISSVTKSITSIAVGICIDKGLIESIEKPIYIYFPEYEETFKKQPLFKQITIKHLLNQTTGLKWNEWLFPYNYASNSLIALLEEKKNWLDRFFSLSFDTIPGTKFNYNSLSSQVLAEIVSRVSGKPFNNFVDNHIFKPLRIENFHWDQYPNNPYPAWGGISLSTYDMAKIGLLLLNEGTFSGNYIVSSKWTNESSKLNIKIDSSTGYGLHWWILLENDKPAMYYAAGYGDQYVFVVPSKDIIVAISSKNFTDYRWPKSVIDLAKSIVKKI</sequence>
<gene>
    <name evidence="3" type="ORF">FHG85_08610</name>
</gene>
<evidence type="ECO:0000313" key="3">
    <source>
        <dbReference type="EMBL" id="QKG80319.1"/>
    </source>
</evidence>
<reference evidence="3 4" key="1">
    <citation type="submission" date="2019-07" db="EMBL/GenBank/DDBJ databases">
        <title>Thalassofilum flectens gen. nov., sp. nov., a novel moderate thermophilic anaerobe from a shallow sea hot spring in Kunashir Island (Russia), representing a new family in the order Bacteroidales, and proposal of Thalassofilacea fam. nov.</title>
        <authorList>
            <person name="Kochetkova T.V."/>
            <person name="Podosokorskaya O.A."/>
            <person name="Novikov A."/>
            <person name="Elcheninov A.G."/>
            <person name="Toshchakov S.V."/>
            <person name="Kublanov I.V."/>
        </authorList>
    </citation>
    <scope>NUCLEOTIDE SEQUENCE [LARGE SCALE GENOMIC DNA]</scope>
    <source>
        <strain evidence="3 4">38-H</strain>
    </source>
</reference>
<protein>
    <submittedName>
        <fullName evidence="3">Serine hydrolase</fullName>
    </submittedName>
</protein>
<evidence type="ECO:0000259" key="2">
    <source>
        <dbReference type="Pfam" id="PF00144"/>
    </source>
</evidence>
<keyword evidence="4" id="KW-1185">Reference proteome</keyword>
<keyword evidence="1" id="KW-0732">Signal</keyword>
<dbReference type="InterPro" id="IPR050789">
    <property type="entry name" value="Diverse_Enzym_Activities"/>
</dbReference>
<dbReference type="SUPFAM" id="SSF56601">
    <property type="entry name" value="beta-lactamase/transpeptidase-like"/>
    <property type="match status" value="1"/>
</dbReference>
<dbReference type="EMBL" id="CP041345">
    <property type="protein sequence ID" value="QKG80319.1"/>
    <property type="molecule type" value="Genomic_DNA"/>
</dbReference>